<keyword evidence="2" id="KW-1185">Reference proteome</keyword>
<dbReference type="EMBL" id="JAYRBN010000038">
    <property type="protein sequence ID" value="KAL2746053.1"/>
    <property type="molecule type" value="Genomic_DNA"/>
</dbReference>
<sequence>MIVIPPNMKTKKSHSYGILYYKAFFEWWYEETEYILLKGFKAALGRGYNGVLWKRLVEWLFTVANGI</sequence>
<protein>
    <submittedName>
        <fullName evidence="1">Uncharacterized protein</fullName>
    </submittedName>
</protein>
<accession>A0ABD2CLS1</accession>
<comment type="caution">
    <text evidence="1">The sequence shown here is derived from an EMBL/GenBank/DDBJ whole genome shotgun (WGS) entry which is preliminary data.</text>
</comment>
<gene>
    <name evidence="1" type="ORF">V1477_005710</name>
</gene>
<evidence type="ECO:0000313" key="1">
    <source>
        <dbReference type="EMBL" id="KAL2746053.1"/>
    </source>
</evidence>
<proteinExistence type="predicted"/>
<evidence type="ECO:0000313" key="2">
    <source>
        <dbReference type="Proteomes" id="UP001607303"/>
    </source>
</evidence>
<organism evidence="1 2">
    <name type="scientific">Vespula maculifrons</name>
    <name type="common">Eastern yellow jacket</name>
    <name type="synonym">Wasp</name>
    <dbReference type="NCBI Taxonomy" id="7453"/>
    <lineage>
        <taxon>Eukaryota</taxon>
        <taxon>Metazoa</taxon>
        <taxon>Ecdysozoa</taxon>
        <taxon>Arthropoda</taxon>
        <taxon>Hexapoda</taxon>
        <taxon>Insecta</taxon>
        <taxon>Pterygota</taxon>
        <taxon>Neoptera</taxon>
        <taxon>Endopterygota</taxon>
        <taxon>Hymenoptera</taxon>
        <taxon>Apocrita</taxon>
        <taxon>Aculeata</taxon>
        <taxon>Vespoidea</taxon>
        <taxon>Vespidae</taxon>
        <taxon>Vespinae</taxon>
        <taxon>Vespula</taxon>
    </lineage>
</organism>
<dbReference type="Proteomes" id="UP001607303">
    <property type="component" value="Unassembled WGS sequence"/>
</dbReference>
<reference evidence="1 2" key="1">
    <citation type="journal article" date="2024" name="Ann. Entomol. Soc. Am.">
        <title>Genomic analyses of the southern and eastern yellowjacket wasps (Hymenoptera: Vespidae) reveal evolutionary signatures of social life.</title>
        <authorList>
            <person name="Catto M.A."/>
            <person name="Caine P.B."/>
            <person name="Orr S.E."/>
            <person name="Hunt B.G."/>
            <person name="Goodisman M.A.D."/>
        </authorList>
    </citation>
    <scope>NUCLEOTIDE SEQUENCE [LARGE SCALE GENOMIC DNA]</scope>
    <source>
        <strain evidence="1">232</strain>
        <tissue evidence="1">Head and thorax</tissue>
    </source>
</reference>
<dbReference type="AlphaFoldDB" id="A0ABD2CLS1"/>
<name>A0ABD2CLS1_VESMC</name>